<feature type="region of interest" description="Disordered" evidence="1">
    <location>
        <begin position="242"/>
        <end position="268"/>
    </location>
</feature>
<evidence type="ECO:0000313" key="3">
    <source>
        <dbReference type="Proteomes" id="UP001497480"/>
    </source>
</evidence>
<reference evidence="2 3" key="1">
    <citation type="submission" date="2024-03" db="EMBL/GenBank/DDBJ databases">
        <authorList>
            <person name="Martinez-Hernandez J."/>
        </authorList>
    </citation>
    <scope>NUCLEOTIDE SEQUENCE [LARGE SCALE GENOMIC DNA]</scope>
</reference>
<name>A0AAV1W678_LUPLU</name>
<keyword evidence="3" id="KW-1185">Reference proteome</keyword>
<feature type="compositionally biased region" description="Polar residues" evidence="1">
    <location>
        <begin position="106"/>
        <end position="122"/>
    </location>
</feature>
<feature type="region of interest" description="Disordered" evidence="1">
    <location>
        <begin position="25"/>
        <end position="54"/>
    </location>
</feature>
<dbReference type="CDD" id="cd16449">
    <property type="entry name" value="RING-HC"/>
    <property type="match status" value="1"/>
</dbReference>
<proteinExistence type="predicted"/>
<evidence type="ECO:0000256" key="1">
    <source>
        <dbReference type="SAM" id="MobiDB-lite"/>
    </source>
</evidence>
<dbReference type="SUPFAM" id="SSF57850">
    <property type="entry name" value="RING/U-box"/>
    <property type="match status" value="1"/>
</dbReference>
<dbReference type="EMBL" id="CAXHTB010000004">
    <property type="protein sequence ID" value="CAL0304529.1"/>
    <property type="molecule type" value="Genomic_DNA"/>
</dbReference>
<dbReference type="InterPro" id="IPR013083">
    <property type="entry name" value="Znf_RING/FYVE/PHD"/>
</dbReference>
<gene>
    <name evidence="2" type="ORF">LLUT_LOCUS5589</name>
</gene>
<dbReference type="AlphaFoldDB" id="A0AAV1W678"/>
<accession>A0AAV1W678</accession>
<evidence type="ECO:0000313" key="2">
    <source>
        <dbReference type="EMBL" id="CAL0304529.1"/>
    </source>
</evidence>
<evidence type="ECO:0008006" key="4">
    <source>
        <dbReference type="Google" id="ProtNLM"/>
    </source>
</evidence>
<comment type="caution">
    <text evidence="2">The sequence shown here is derived from an EMBL/GenBank/DDBJ whole genome shotgun (WGS) entry which is preliminary data.</text>
</comment>
<protein>
    <recommendedName>
        <fullName evidence="4">RING-type domain-containing protein</fullName>
    </recommendedName>
</protein>
<dbReference type="Gene3D" id="3.30.40.10">
    <property type="entry name" value="Zinc/RING finger domain, C3HC4 (zinc finger)"/>
    <property type="match status" value="1"/>
</dbReference>
<feature type="region of interest" description="Disordered" evidence="1">
    <location>
        <begin position="365"/>
        <end position="386"/>
    </location>
</feature>
<feature type="compositionally biased region" description="Basic and acidic residues" evidence="1">
    <location>
        <begin position="34"/>
        <end position="50"/>
    </location>
</feature>
<feature type="compositionally biased region" description="Acidic residues" evidence="1">
    <location>
        <begin position="246"/>
        <end position="268"/>
    </location>
</feature>
<feature type="compositionally biased region" description="Low complexity" evidence="1">
    <location>
        <begin position="123"/>
        <end position="135"/>
    </location>
</feature>
<feature type="compositionally biased region" description="Polar residues" evidence="1">
    <location>
        <begin position="150"/>
        <end position="161"/>
    </location>
</feature>
<feature type="region of interest" description="Disordered" evidence="1">
    <location>
        <begin position="98"/>
        <end position="188"/>
    </location>
</feature>
<dbReference type="PANTHER" id="PTHR46629">
    <property type="entry name" value="OS01G0917900 PROTEIN"/>
    <property type="match status" value="1"/>
</dbReference>
<feature type="region of interest" description="Disordered" evidence="1">
    <location>
        <begin position="307"/>
        <end position="332"/>
    </location>
</feature>
<sequence length="405" mass="44879">MSSLHNSRETLAGLTLNDILANQKRLSDTTPSEPKSRTLLDIIKEDESNKKDRRSWKAFKDKLRVKRAGSAWTSSIHIPTSDPRIQFQQMSTNYNTHQVDDLNSFPAPTTKPQFSRKSSTRYGSPGDSSGDDSNVGGAGGEGALRPMLSRRNSTNVPSQSEPYRRGRVVTFRGSFEDDDSDDEMNNGSGRVMSAREAVAAQEASEAAAAEAEMVEEEEQPMTMSLMDLLEETDREMGLEGSRYILSDDDFDEDDEDDDDEEGDDDDDGEDAMEYTCCICMVKHKGSAFITCGHTFCRMCSRELNPRMQKSSKRKLAKAAPTQDMARGKARPMGGYLTRNKVRLRQGLVRVNGTCQGVSTWHGAKVYPHGMGPRHTRQGRGASNGRAKVHPIKHLLTCVTSHDLLG</sequence>
<organism evidence="2 3">
    <name type="scientific">Lupinus luteus</name>
    <name type="common">European yellow lupine</name>
    <dbReference type="NCBI Taxonomy" id="3873"/>
    <lineage>
        <taxon>Eukaryota</taxon>
        <taxon>Viridiplantae</taxon>
        <taxon>Streptophyta</taxon>
        <taxon>Embryophyta</taxon>
        <taxon>Tracheophyta</taxon>
        <taxon>Spermatophyta</taxon>
        <taxon>Magnoliopsida</taxon>
        <taxon>eudicotyledons</taxon>
        <taxon>Gunneridae</taxon>
        <taxon>Pentapetalae</taxon>
        <taxon>rosids</taxon>
        <taxon>fabids</taxon>
        <taxon>Fabales</taxon>
        <taxon>Fabaceae</taxon>
        <taxon>Papilionoideae</taxon>
        <taxon>50 kb inversion clade</taxon>
        <taxon>genistoids sensu lato</taxon>
        <taxon>core genistoids</taxon>
        <taxon>Genisteae</taxon>
        <taxon>Lupinus</taxon>
    </lineage>
</organism>
<dbReference type="Proteomes" id="UP001497480">
    <property type="component" value="Unassembled WGS sequence"/>
</dbReference>